<proteinExistence type="predicted"/>
<reference evidence="1 2" key="1">
    <citation type="journal article" date="2000" name="Arch. Microbiol.">
        <title>Rhodobaca bogoriensis gen. nov. and sp. nov., an alkaliphilic purple nonsulfur bacterium from African Rift Valley soda lakes.</title>
        <authorList>
            <person name="Milford A.D."/>
            <person name="Achenbach L.A."/>
            <person name="Jung D.O."/>
            <person name="Madigan M.T."/>
        </authorList>
    </citation>
    <scope>NUCLEOTIDE SEQUENCE [LARGE SCALE GENOMIC DNA]</scope>
    <source>
        <strain evidence="1 2">2376</strain>
    </source>
</reference>
<sequence>MAKRHVDEILTVSALKLEQGVQNVRKNHPDARVTKLVVGKHVYWMKQSERHETVKKRLRKGCGTEALRRERANLKELAARGVPVPDVVAFDDDYLVIADCGLTLNDLFLSPDYRGEDGVRAFFEAGRALAKLHGQGLALGRGKAKDFCWDGQTVRFIDLEESPAAFDPQSNGRTNLVNFVFHTFFAAFQLQRDVYAEARAFLRGYAADGSDATRQTLECASRWARRRWWMAALSIPVGFLRPLGRAPDFKATAPTLILLAYPVPDRPEAFATVPQLAEAMPSRQPTKAAR</sequence>
<organism evidence="1 2">
    <name type="scientific">Rhabdonatronobacter sediminivivens</name>
    <dbReference type="NCBI Taxonomy" id="2743469"/>
    <lineage>
        <taxon>Bacteria</taxon>
        <taxon>Pseudomonadati</taxon>
        <taxon>Pseudomonadota</taxon>
        <taxon>Alphaproteobacteria</taxon>
        <taxon>Rhodobacterales</taxon>
        <taxon>Paracoccaceae</taxon>
        <taxon>Rhabdonatronobacter</taxon>
    </lineage>
</organism>
<dbReference type="SUPFAM" id="SSF56112">
    <property type="entry name" value="Protein kinase-like (PK-like)"/>
    <property type="match status" value="1"/>
</dbReference>
<dbReference type="InterPro" id="IPR011009">
    <property type="entry name" value="Kinase-like_dom_sf"/>
</dbReference>
<comment type="caution">
    <text evidence="1">The sequence shown here is derived from an EMBL/GenBank/DDBJ whole genome shotgun (WGS) entry which is preliminary data.</text>
</comment>
<dbReference type="RefSeq" id="WP_179905148.1">
    <property type="nucleotide sequence ID" value="NZ_JACBXS010000008.1"/>
</dbReference>
<dbReference type="AlphaFoldDB" id="A0A7Z0HYY2"/>
<evidence type="ECO:0000313" key="2">
    <source>
        <dbReference type="Proteomes" id="UP000529417"/>
    </source>
</evidence>
<keyword evidence="2" id="KW-1185">Reference proteome</keyword>
<gene>
    <name evidence="1" type="ORF">HUK65_05540</name>
</gene>
<dbReference type="EMBL" id="JACBXS010000008">
    <property type="protein sequence ID" value="NYS24449.1"/>
    <property type="molecule type" value="Genomic_DNA"/>
</dbReference>
<accession>A0A7Z0HYY2</accession>
<name>A0A7Z0HYY2_9RHOB</name>
<protein>
    <recommendedName>
        <fullName evidence="3">tRNA A-37 threonylcarbamoyl transferase component Bud32</fullName>
    </recommendedName>
</protein>
<dbReference type="Proteomes" id="UP000529417">
    <property type="component" value="Unassembled WGS sequence"/>
</dbReference>
<evidence type="ECO:0008006" key="3">
    <source>
        <dbReference type="Google" id="ProtNLM"/>
    </source>
</evidence>
<evidence type="ECO:0000313" key="1">
    <source>
        <dbReference type="EMBL" id="NYS24449.1"/>
    </source>
</evidence>